<protein>
    <submittedName>
        <fullName evidence="4">UDP-4-amino-4, 6-dideoxy-N-acetyl-beta-L-altrosamine transaminase</fullName>
    </submittedName>
</protein>
<dbReference type="AlphaFoldDB" id="A0A1F6CX02"/>
<dbReference type="GO" id="GO:0030170">
    <property type="term" value="F:pyridoxal phosphate binding"/>
    <property type="evidence" value="ECO:0007669"/>
    <property type="project" value="TreeGrafter"/>
</dbReference>
<dbReference type="InterPro" id="IPR015421">
    <property type="entry name" value="PyrdxlP-dep_Trfase_major"/>
</dbReference>
<accession>A0A1F6CX02</accession>
<organism evidence="4 5">
    <name type="scientific">Candidatus Kaiserbacteria bacterium RIFCSPHIGHO2_01_FULL_53_29</name>
    <dbReference type="NCBI Taxonomy" id="1798480"/>
    <lineage>
        <taxon>Bacteria</taxon>
        <taxon>Candidatus Kaiseribacteriota</taxon>
    </lineage>
</organism>
<proteinExistence type="inferred from homology"/>
<dbReference type="EMBL" id="MFKT01000009">
    <property type="protein sequence ID" value="OGG53716.1"/>
    <property type="molecule type" value="Genomic_DNA"/>
</dbReference>
<dbReference type="GO" id="GO:0008483">
    <property type="term" value="F:transaminase activity"/>
    <property type="evidence" value="ECO:0007669"/>
    <property type="project" value="TreeGrafter"/>
</dbReference>
<dbReference type="Gene3D" id="3.90.1150.10">
    <property type="entry name" value="Aspartate Aminotransferase, domain 1"/>
    <property type="match status" value="1"/>
</dbReference>
<dbReference type="NCBIfam" id="TIGR03588">
    <property type="entry name" value="PseC"/>
    <property type="match status" value="1"/>
</dbReference>
<dbReference type="PIRSF" id="PIRSF000390">
    <property type="entry name" value="PLP_StrS"/>
    <property type="match status" value="1"/>
</dbReference>
<keyword evidence="2 3" id="KW-0663">Pyridoxal phosphate</keyword>
<dbReference type="CDD" id="cd00616">
    <property type="entry name" value="AHBA_syn"/>
    <property type="match status" value="1"/>
</dbReference>
<evidence type="ECO:0000256" key="3">
    <source>
        <dbReference type="RuleBase" id="RU004508"/>
    </source>
</evidence>
<feature type="active site" description="Proton acceptor" evidence="1">
    <location>
        <position position="180"/>
    </location>
</feature>
<gene>
    <name evidence="4" type="ORF">A2851_02410</name>
</gene>
<dbReference type="Pfam" id="PF01041">
    <property type="entry name" value="DegT_DnrJ_EryC1"/>
    <property type="match status" value="1"/>
</dbReference>
<evidence type="ECO:0000256" key="2">
    <source>
        <dbReference type="PIRSR" id="PIRSR000390-2"/>
    </source>
</evidence>
<evidence type="ECO:0000313" key="4">
    <source>
        <dbReference type="EMBL" id="OGG53716.1"/>
    </source>
</evidence>
<dbReference type="Proteomes" id="UP000176863">
    <property type="component" value="Unassembled WGS sequence"/>
</dbReference>
<feature type="modified residue" description="N6-(pyridoxal phosphate)lysine" evidence="2">
    <location>
        <position position="180"/>
    </location>
</feature>
<dbReference type="InterPro" id="IPR020026">
    <property type="entry name" value="PseC"/>
</dbReference>
<evidence type="ECO:0000256" key="1">
    <source>
        <dbReference type="PIRSR" id="PIRSR000390-1"/>
    </source>
</evidence>
<evidence type="ECO:0000313" key="5">
    <source>
        <dbReference type="Proteomes" id="UP000176863"/>
    </source>
</evidence>
<dbReference type="PANTHER" id="PTHR30244:SF34">
    <property type="entry name" value="DTDP-4-AMINO-4,6-DIDEOXYGALACTOSE TRANSAMINASE"/>
    <property type="match status" value="1"/>
</dbReference>
<comment type="similarity">
    <text evidence="3">Belongs to the DegT/DnrJ/EryC1 family.</text>
</comment>
<dbReference type="GO" id="GO:0000271">
    <property type="term" value="P:polysaccharide biosynthetic process"/>
    <property type="evidence" value="ECO:0007669"/>
    <property type="project" value="TreeGrafter"/>
</dbReference>
<dbReference type="PANTHER" id="PTHR30244">
    <property type="entry name" value="TRANSAMINASE"/>
    <property type="match status" value="1"/>
</dbReference>
<reference evidence="4 5" key="1">
    <citation type="journal article" date="2016" name="Nat. Commun.">
        <title>Thousands of microbial genomes shed light on interconnected biogeochemical processes in an aquifer system.</title>
        <authorList>
            <person name="Anantharaman K."/>
            <person name="Brown C.T."/>
            <person name="Hug L.A."/>
            <person name="Sharon I."/>
            <person name="Castelle C.J."/>
            <person name="Probst A.J."/>
            <person name="Thomas B.C."/>
            <person name="Singh A."/>
            <person name="Wilkins M.J."/>
            <person name="Karaoz U."/>
            <person name="Brodie E.L."/>
            <person name="Williams K.H."/>
            <person name="Hubbard S.S."/>
            <person name="Banfield J.F."/>
        </authorList>
    </citation>
    <scope>NUCLEOTIDE SEQUENCE [LARGE SCALE GENOMIC DNA]</scope>
</reference>
<name>A0A1F6CX02_9BACT</name>
<dbReference type="InterPro" id="IPR015424">
    <property type="entry name" value="PyrdxlP-dep_Trfase"/>
</dbReference>
<dbReference type="Gene3D" id="3.40.640.10">
    <property type="entry name" value="Type I PLP-dependent aspartate aminotransferase-like (Major domain)"/>
    <property type="match status" value="1"/>
</dbReference>
<dbReference type="STRING" id="1798480.A2851_02410"/>
<dbReference type="SUPFAM" id="SSF53383">
    <property type="entry name" value="PLP-dependent transferases"/>
    <property type="match status" value="1"/>
</dbReference>
<sequence>MIPYSRQSIGEDDVRAVSKVLHSAFLTQGPAVKKFEDSLANYTRAHYCIAFSSGTAALHAAYAAAGIGKGDEVIMPALTFVATGNAALYLNARPVFADIDEVSANMDVRDAEKKITKRTKAIVPVDYAGRPTDLAGFRALAKRHRLVLIEDGAQSLGATYRGKPVGSQADMTMFSFHPVKSITTGEGGAIVTNNKNYYEFLRMFRTHGLTRDAKKLKDRTKAAWHQEMQVLGNNYRITDIQAALGVSQMKKLDGFIAKRRAAAKRYFRLLADVPGIKLPPRAELDNSAWHLFVVRVDARVRDRVFAAMRAKGIGVQVHYLPVYMHPYYQDLGYKKGLCPKTEEFSAGALSLPLFPTIAAKQQQFVVDTLRSILKRS</sequence>
<dbReference type="InterPro" id="IPR000653">
    <property type="entry name" value="DegT/StrS_aminotransferase"/>
</dbReference>
<comment type="caution">
    <text evidence="4">The sequence shown here is derived from an EMBL/GenBank/DDBJ whole genome shotgun (WGS) entry which is preliminary data.</text>
</comment>
<dbReference type="InterPro" id="IPR015422">
    <property type="entry name" value="PyrdxlP-dep_Trfase_small"/>
</dbReference>